<dbReference type="Proteomes" id="UP001337655">
    <property type="component" value="Unassembled WGS sequence"/>
</dbReference>
<dbReference type="EMBL" id="JAVRRT010000006">
    <property type="protein sequence ID" value="KAK5171035.1"/>
    <property type="molecule type" value="Genomic_DNA"/>
</dbReference>
<gene>
    <name evidence="2" type="ORF">LTR77_004179</name>
</gene>
<protein>
    <recommendedName>
        <fullName evidence="1">Heterokaryon incompatibility domain-containing protein</fullName>
    </recommendedName>
</protein>
<dbReference type="GeneID" id="89925525"/>
<dbReference type="PANTHER" id="PTHR33112">
    <property type="entry name" value="DOMAIN PROTEIN, PUTATIVE-RELATED"/>
    <property type="match status" value="1"/>
</dbReference>
<evidence type="ECO:0000313" key="2">
    <source>
        <dbReference type="EMBL" id="KAK5171035.1"/>
    </source>
</evidence>
<evidence type="ECO:0000259" key="1">
    <source>
        <dbReference type="Pfam" id="PF06985"/>
    </source>
</evidence>
<dbReference type="Pfam" id="PF06985">
    <property type="entry name" value="HET"/>
    <property type="match status" value="1"/>
</dbReference>
<accession>A0AAV9PGA6</accession>
<dbReference type="InterPro" id="IPR010730">
    <property type="entry name" value="HET"/>
</dbReference>
<organism evidence="2 3">
    <name type="scientific">Saxophila tyrrhenica</name>
    <dbReference type="NCBI Taxonomy" id="1690608"/>
    <lineage>
        <taxon>Eukaryota</taxon>
        <taxon>Fungi</taxon>
        <taxon>Dikarya</taxon>
        <taxon>Ascomycota</taxon>
        <taxon>Pezizomycotina</taxon>
        <taxon>Dothideomycetes</taxon>
        <taxon>Dothideomycetidae</taxon>
        <taxon>Mycosphaerellales</taxon>
        <taxon>Extremaceae</taxon>
        <taxon>Saxophila</taxon>
    </lineage>
</organism>
<feature type="domain" description="Heterokaryon incompatibility" evidence="1">
    <location>
        <begin position="122"/>
        <end position="263"/>
    </location>
</feature>
<proteinExistence type="predicted"/>
<keyword evidence="3" id="KW-1185">Reference proteome</keyword>
<dbReference type="AlphaFoldDB" id="A0AAV9PGA6"/>
<comment type="caution">
    <text evidence="2">The sequence shown here is derived from an EMBL/GenBank/DDBJ whole genome shotgun (WGS) entry which is preliminary data.</text>
</comment>
<reference evidence="2 3" key="1">
    <citation type="submission" date="2023-08" db="EMBL/GenBank/DDBJ databases">
        <title>Black Yeasts Isolated from many extreme environments.</title>
        <authorList>
            <person name="Coleine C."/>
            <person name="Stajich J.E."/>
            <person name="Selbmann L."/>
        </authorList>
    </citation>
    <scope>NUCLEOTIDE SEQUENCE [LARGE SCALE GENOMIC DNA]</scope>
    <source>
        <strain evidence="2 3">CCFEE 5935</strain>
    </source>
</reference>
<dbReference type="RefSeq" id="XP_064660063.1">
    <property type="nucleotide sequence ID" value="XM_064801433.1"/>
</dbReference>
<evidence type="ECO:0000313" key="3">
    <source>
        <dbReference type="Proteomes" id="UP001337655"/>
    </source>
</evidence>
<sequence length="569" mass="63685">MLISTQLPALHSELNDPKFSFDFSTPGVKGRGRFELVRVLDDVSQHLHATCEADVAYQISERPDTPLSVSLIKSWLEECVQTHEPCTWKPQPALPTRVIDVGASNTSDEPRLLVTLGKHGRYLALSYCWGRSQTLTTKRNNFQEHQREIPMRSLPRTLRDAVCFTRFLGIQYLWIDALCIIQDDADDWRREAAKMCSVYEPAVLTLSVLNGTSSDAGFLDIRSREAVVTQLDGCEVALRTPLPKAESAIPSGSLGTRAWTLQERVLAPAVLHIDTEQLYWECCSGLASESYPAIRRARTGKNDVQFGASIHDMKVQIGQQKDSPSMRLWYALLENYCGRLLTNSSDRLPAIKGLATRFQSIVSAGYNYGLWFDDLANGILWRVIKTDVVRPKPKVKSRDTGVPSWSWASFDSRITFDIPGPKASRTALATFEPQRPSKRGPATERWPRIAITGLCQKGVLFKGRGRYTLVTKDRRSRFTDIDCILDCELEDVELFHCAPKPYYCLLIAKEEGSGGATYRYLLLSSAPHSSSTTSSHRVFQREGVGTQYLSHDGEEPTGAGFSAWDIVLV</sequence>
<name>A0AAV9PGA6_9PEZI</name>
<dbReference type="PANTHER" id="PTHR33112:SF16">
    <property type="entry name" value="HETEROKARYON INCOMPATIBILITY DOMAIN-CONTAINING PROTEIN"/>
    <property type="match status" value="1"/>
</dbReference>